<reference evidence="2 3" key="1">
    <citation type="submission" date="2014-04" db="EMBL/GenBank/DDBJ databases">
        <title>Evolutionary Origins and Diversification of the Mycorrhizal Mutualists.</title>
        <authorList>
            <consortium name="DOE Joint Genome Institute"/>
            <consortium name="Mycorrhizal Genomics Consortium"/>
            <person name="Kohler A."/>
            <person name="Kuo A."/>
            <person name="Nagy L.G."/>
            <person name="Floudas D."/>
            <person name="Copeland A."/>
            <person name="Barry K.W."/>
            <person name="Cichocki N."/>
            <person name="Veneault-Fourrey C."/>
            <person name="LaButti K."/>
            <person name="Lindquist E.A."/>
            <person name="Lipzen A."/>
            <person name="Lundell T."/>
            <person name="Morin E."/>
            <person name="Murat C."/>
            <person name="Riley R."/>
            <person name="Ohm R."/>
            <person name="Sun H."/>
            <person name="Tunlid A."/>
            <person name="Henrissat B."/>
            <person name="Grigoriev I.V."/>
            <person name="Hibbett D.S."/>
            <person name="Martin F."/>
        </authorList>
    </citation>
    <scope>NUCLEOTIDE SEQUENCE [LARGE SCALE GENOMIC DNA]</scope>
    <source>
        <strain evidence="2 3">Koide BX008</strain>
    </source>
</reference>
<organism evidence="2 3">
    <name type="scientific">Amanita muscaria (strain Koide BX008)</name>
    <dbReference type="NCBI Taxonomy" id="946122"/>
    <lineage>
        <taxon>Eukaryota</taxon>
        <taxon>Fungi</taxon>
        <taxon>Dikarya</taxon>
        <taxon>Basidiomycota</taxon>
        <taxon>Agaricomycotina</taxon>
        <taxon>Agaricomycetes</taxon>
        <taxon>Agaricomycetidae</taxon>
        <taxon>Agaricales</taxon>
        <taxon>Pluteineae</taxon>
        <taxon>Amanitaceae</taxon>
        <taxon>Amanita</taxon>
    </lineage>
</organism>
<name>A0A0C2SA76_AMAMK</name>
<gene>
    <name evidence="2" type="ORF">M378DRAFT_997673</name>
</gene>
<keyword evidence="3" id="KW-1185">Reference proteome</keyword>
<sequence>MGLQKAMHKCGRILGTGVRTLSSCFSVLLRSPDLSQVSRSRVPFLSLQILSRHVSTRLSVVPGRSTRRRTGTAGNRWSKPPTMTSWDFVSQEESPLCSTVSESTRRTTASSTAPTLRRTRGIQKAQSRTGAM</sequence>
<proteinExistence type="predicted"/>
<evidence type="ECO:0000256" key="1">
    <source>
        <dbReference type="SAM" id="MobiDB-lite"/>
    </source>
</evidence>
<feature type="region of interest" description="Disordered" evidence="1">
    <location>
        <begin position="63"/>
        <end position="85"/>
    </location>
</feature>
<dbReference type="InParanoid" id="A0A0C2SA76"/>
<evidence type="ECO:0000313" key="3">
    <source>
        <dbReference type="Proteomes" id="UP000054549"/>
    </source>
</evidence>
<protein>
    <submittedName>
        <fullName evidence="2">Uncharacterized protein</fullName>
    </submittedName>
</protein>
<dbReference type="AlphaFoldDB" id="A0A0C2SA76"/>
<evidence type="ECO:0000313" key="2">
    <source>
        <dbReference type="EMBL" id="KIL59715.1"/>
    </source>
</evidence>
<dbReference type="EMBL" id="KN818311">
    <property type="protein sequence ID" value="KIL59715.1"/>
    <property type="molecule type" value="Genomic_DNA"/>
</dbReference>
<feature type="compositionally biased region" description="Low complexity" evidence="1">
    <location>
        <begin position="98"/>
        <end position="116"/>
    </location>
</feature>
<feature type="region of interest" description="Disordered" evidence="1">
    <location>
        <begin position="97"/>
        <end position="132"/>
    </location>
</feature>
<accession>A0A0C2SA76</accession>
<dbReference type="HOGENOM" id="CLU_1916550_0_0_1"/>
<dbReference type="Proteomes" id="UP000054549">
    <property type="component" value="Unassembled WGS sequence"/>
</dbReference>